<evidence type="ECO:0000313" key="11">
    <source>
        <dbReference type="Proteomes" id="UP001501274"/>
    </source>
</evidence>
<feature type="compositionally biased region" description="Polar residues" evidence="7">
    <location>
        <begin position="457"/>
        <end position="466"/>
    </location>
</feature>
<dbReference type="PROSITE" id="PS00107">
    <property type="entry name" value="PROTEIN_KINASE_ATP"/>
    <property type="match status" value="1"/>
</dbReference>
<feature type="compositionally biased region" description="Low complexity" evidence="7">
    <location>
        <begin position="1583"/>
        <end position="1593"/>
    </location>
</feature>
<feature type="compositionally biased region" description="Polar residues" evidence="7">
    <location>
        <begin position="1401"/>
        <end position="1410"/>
    </location>
</feature>
<feature type="compositionally biased region" description="Basic residues" evidence="7">
    <location>
        <begin position="445"/>
        <end position="456"/>
    </location>
</feature>
<dbReference type="InterPro" id="IPR008271">
    <property type="entry name" value="Ser/Thr_kinase_AS"/>
</dbReference>
<evidence type="ECO:0000256" key="7">
    <source>
        <dbReference type="SAM" id="MobiDB-lite"/>
    </source>
</evidence>
<evidence type="ECO:0008006" key="12">
    <source>
        <dbReference type="Google" id="ProtNLM"/>
    </source>
</evidence>
<evidence type="ECO:0000256" key="5">
    <source>
        <dbReference type="ARBA" id="ARBA00022840"/>
    </source>
</evidence>
<feature type="compositionally biased region" description="Polar residues" evidence="7">
    <location>
        <begin position="659"/>
        <end position="669"/>
    </location>
</feature>
<feature type="region of interest" description="Disordered" evidence="7">
    <location>
        <begin position="641"/>
        <end position="669"/>
    </location>
</feature>
<keyword evidence="11" id="KW-1185">Reference proteome</keyword>
<keyword evidence="1" id="KW-0723">Serine/threonine-protein kinase</keyword>
<name>A0AAW3B879_9TRYP</name>
<keyword evidence="4" id="KW-0418">Kinase</keyword>
<dbReference type="SUPFAM" id="SSF47473">
    <property type="entry name" value="EF-hand"/>
    <property type="match status" value="1"/>
</dbReference>
<feature type="domain" description="Protein kinase" evidence="8">
    <location>
        <begin position="32"/>
        <end position="761"/>
    </location>
</feature>
<dbReference type="GO" id="GO:0007165">
    <property type="term" value="P:signal transduction"/>
    <property type="evidence" value="ECO:0007669"/>
    <property type="project" value="TreeGrafter"/>
</dbReference>
<feature type="compositionally biased region" description="Basic and acidic residues" evidence="7">
    <location>
        <begin position="1573"/>
        <end position="1582"/>
    </location>
</feature>
<reference evidence="10 11" key="1">
    <citation type="submission" date="2024-02" db="EMBL/GenBank/DDBJ databases">
        <title>FIRST GENOME SEQUENCES OF Leishmania (Viannia) shawi, Leishmania (Viannia) lindenbergi AND Leishmania (Viannia) utingensis.</title>
        <authorList>
            <person name="Resadore F."/>
            <person name="Custodio M.G.F."/>
            <person name="Boite M.C."/>
            <person name="Cupolillo E."/>
            <person name="Ferreira G.E.M."/>
        </authorList>
    </citation>
    <scope>NUCLEOTIDE SEQUENCE [LARGE SCALE GENOMIC DNA]</scope>
    <source>
        <strain evidence="10 11">MDAS/BR/1979/M5533</strain>
    </source>
</reference>
<evidence type="ECO:0000256" key="6">
    <source>
        <dbReference type="PROSITE-ProRule" id="PRU10141"/>
    </source>
</evidence>
<feature type="region of interest" description="Disordered" evidence="7">
    <location>
        <begin position="1517"/>
        <end position="1607"/>
    </location>
</feature>
<evidence type="ECO:0000256" key="4">
    <source>
        <dbReference type="ARBA" id="ARBA00022777"/>
    </source>
</evidence>
<proteinExistence type="predicted"/>
<feature type="compositionally biased region" description="Polar residues" evidence="7">
    <location>
        <begin position="385"/>
        <end position="399"/>
    </location>
</feature>
<evidence type="ECO:0000259" key="8">
    <source>
        <dbReference type="PROSITE" id="PS50011"/>
    </source>
</evidence>
<dbReference type="Gene3D" id="1.10.238.10">
    <property type="entry name" value="EF-hand"/>
    <property type="match status" value="1"/>
</dbReference>
<evidence type="ECO:0000256" key="3">
    <source>
        <dbReference type="ARBA" id="ARBA00022741"/>
    </source>
</evidence>
<feature type="compositionally biased region" description="Basic residues" evidence="7">
    <location>
        <begin position="641"/>
        <end position="656"/>
    </location>
</feature>
<organism evidence="10 11">
    <name type="scientific">Leishmania naiffi</name>
    <dbReference type="NCBI Taxonomy" id="5678"/>
    <lineage>
        <taxon>Eukaryota</taxon>
        <taxon>Discoba</taxon>
        <taxon>Euglenozoa</taxon>
        <taxon>Kinetoplastea</taxon>
        <taxon>Metakinetoplastina</taxon>
        <taxon>Trypanosomatida</taxon>
        <taxon>Trypanosomatidae</taxon>
        <taxon>Leishmaniinae</taxon>
        <taxon>Leishmania</taxon>
        <taxon>Leishmania naiffi species complex</taxon>
    </lineage>
</organism>
<dbReference type="SUPFAM" id="SSF56112">
    <property type="entry name" value="Protein kinase-like (PK-like)"/>
    <property type="match status" value="2"/>
</dbReference>
<dbReference type="InterPro" id="IPR011992">
    <property type="entry name" value="EF-hand-dom_pair"/>
</dbReference>
<keyword evidence="3 6" id="KW-0547">Nucleotide-binding</keyword>
<dbReference type="Proteomes" id="UP001501274">
    <property type="component" value="Unassembled WGS sequence"/>
</dbReference>
<evidence type="ECO:0000313" key="10">
    <source>
        <dbReference type="EMBL" id="KAL0517651.1"/>
    </source>
</evidence>
<dbReference type="PROSITE" id="PS50011">
    <property type="entry name" value="PROTEIN_KINASE_DOM"/>
    <property type="match status" value="1"/>
</dbReference>
<comment type="caution">
    <text evidence="10">The sequence shown here is derived from an EMBL/GenBank/DDBJ whole genome shotgun (WGS) entry which is preliminary data.</text>
</comment>
<dbReference type="InterPro" id="IPR000719">
    <property type="entry name" value="Prot_kinase_dom"/>
</dbReference>
<dbReference type="PROSITE" id="PS00108">
    <property type="entry name" value="PROTEIN_KINASE_ST"/>
    <property type="match status" value="1"/>
</dbReference>
<protein>
    <recommendedName>
        <fullName evidence="12">Non-specific serine/threonine protein kinase</fullName>
    </recommendedName>
</protein>
<feature type="compositionally biased region" description="Low complexity" evidence="7">
    <location>
        <begin position="1109"/>
        <end position="1130"/>
    </location>
</feature>
<dbReference type="PROSITE" id="PS50222">
    <property type="entry name" value="EF_HAND_2"/>
    <property type="match status" value="1"/>
</dbReference>
<evidence type="ECO:0000256" key="2">
    <source>
        <dbReference type="ARBA" id="ARBA00022679"/>
    </source>
</evidence>
<accession>A0AAW3B879</accession>
<dbReference type="Pfam" id="PF00069">
    <property type="entry name" value="Pkinase"/>
    <property type="match status" value="2"/>
</dbReference>
<dbReference type="Gene3D" id="1.10.510.10">
    <property type="entry name" value="Transferase(Phosphotransferase) domain 1"/>
    <property type="match status" value="2"/>
</dbReference>
<feature type="region of interest" description="Disordered" evidence="7">
    <location>
        <begin position="1621"/>
        <end position="1652"/>
    </location>
</feature>
<evidence type="ECO:0000256" key="1">
    <source>
        <dbReference type="ARBA" id="ARBA00022527"/>
    </source>
</evidence>
<dbReference type="SMART" id="SM00220">
    <property type="entry name" value="S_TKc"/>
    <property type="match status" value="1"/>
</dbReference>
<dbReference type="InterPro" id="IPR011009">
    <property type="entry name" value="Kinase-like_dom_sf"/>
</dbReference>
<dbReference type="EMBL" id="JBAMZN010000036">
    <property type="protein sequence ID" value="KAL0517651.1"/>
    <property type="molecule type" value="Genomic_DNA"/>
</dbReference>
<keyword evidence="5 6" id="KW-0067">ATP-binding</keyword>
<feature type="compositionally biased region" description="Low complexity" evidence="7">
    <location>
        <begin position="1140"/>
        <end position="1153"/>
    </location>
</feature>
<keyword evidence="2" id="KW-0808">Transferase</keyword>
<feature type="compositionally biased region" description="Low complexity" evidence="7">
    <location>
        <begin position="872"/>
        <end position="881"/>
    </location>
</feature>
<feature type="domain" description="EF-hand" evidence="9">
    <location>
        <begin position="914"/>
        <end position="949"/>
    </location>
</feature>
<feature type="region of interest" description="Disordered" evidence="7">
    <location>
        <begin position="870"/>
        <end position="891"/>
    </location>
</feature>
<dbReference type="InterPro" id="IPR002048">
    <property type="entry name" value="EF_hand_dom"/>
</dbReference>
<dbReference type="Gene3D" id="3.30.200.20">
    <property type="entry name" value="Phosphorylase Kinase, domain 1"/>
    <property type="match status" value="1"/>
</dbReference>
<gene>
    <name evidence="10" type="ORF">Q4I28_007286</name>
</gene>
<dbReference type="GO" id="GO:0005509">
    <property type="term" value="F:calcium ion binding"/>
    <property type="evidence" value="ECO:0007669"/>
    <property type="project" value="InterPro"/>
</dbReference>
<dbReference type="PANTHER" id="PTHR43895">
    <property type="entry name" value="CALCIUM/CALMODULIN-DEPENDENT PROTEIN KINASE KINASE-RELATED"/>
    <property type="match status" value="1"/>
</dbReference>
<dbReference type="PANTHER" id="PTHR43895:SF92">
    <property type="entry name" value="PROTEIN KINASE DOMAIN-CONTAINING PROTEIN"/>
    <property type="match status" value="1"/>
</dbReference>
<dbReference type="GO" id="GO:0005524">
    <property type="term" value="F:ATP binding"/>
    <property type="evidence" value="ECO:0007669"/>
    <property type="project" value="UniProtKB-UniRule"/>
</dbReference>
<feature type="binding site" evidence="6">
    <location>
        <position position="61"/>
    </location>
    <ligand>
        <name>ATP</name>
        <dbReference type="ChEBI" id="CHEBI:30616"/>
    </ligand>
</feature>
<evidence type="ECO:0000259" key="9">
    <source>
        <dbReference type="PROSITE" id="PS50222"/>
    </source>
</evidence>
<feature type="region of interest" description="Disordered" evidence="7">
    <location>
        <begin position="552"/>
        <end position="580"/>
    </location>
</feature>
<feature type="region of interest" description="Disordered" evidence="7">
    <location>
        <begin position="1108"/>
        <end position="1166"/>
    </location>
</feature>
<feature type="region of interest" description="Disordered" evidence="7">
    <location>
        <begin position="1389"/>
        <end position="1411"/>
    </location>
</feature>
<dbReference type="InterPro" id="IPR017441">
    <property type="entry name" value="Protein_kinase_ATP_BS"/>
</dbReference>
<feature type="region of interest" description="Disordered" evidence="7">
    <location>
        <begin position="432"/>
        <end position="498"/>
    </location>
</feature>
<sequence length="1731" mass="185381">MQLVRKAMSWNATSFFTGSFDLEDEVKVLGDYTVGHRLGEGAYGSVYLVKYLPSGDRYALKILQKQDLFTSGIYPIAYYHSYGGASPQEGYGAESCPLGGVPVSMASALANTLEQQIISEAMVMQALEHPHVVKFYKFLNSTTAFYFMMELAEGGKLLDLILFKNYFSEDEARMYFQQLISAIDYCHRNGVAHKDLKAENLLLSNDGRLLVCDFGFSLKIAKENIDDPEKTIVAGDNAALLDSTGNGCAFGTLHYTSPEAVMASSQQRKLTFVGDSMAVPAETPGIPEDQSEGLAHCPLAPTVTASSSSSVSSSSLSHSVSFAQGWRRRAAGLTTSKRWKMHGKFSVKGSGTNLDASHRITPTDEAEAVQRLPAVEGRVRLSPSLRRTGSAQSLASDTNGTRHKGVSPTSGLNRFGEGLSMFVKFLMGSSVNSSGGRQAHDSHARSSHAKSPKAKQRTTAVLSSAEATAKLKRSSSTASFPDSREMEEGTSEAHQPLRHLSTDASSHERVLMLSSDVSSSVSPTTSPFATPLSSELVDTAAARIAAYPSATATAKHSMPLPSISSPTASKPAVTSPAPRHPNTEDVAAVSDVNANGLYSPDTAFRRDTVSAQRLALPAPQMTASVLDAPRSRSAFPQFSHHCHQTHGHKHHHRRRQQRSDTSSPVFGASTPSKLQPIIVDPFQQDLWSAGVILFFMLTGRLPFDGRDDEETLHLIQVTEFAFNEEEVKRISPAARRLVMQMLAPEPTDRPTIEQIIANQWFRRDLQLEKDFPHRKDLIEALRGAIPDSVQQHPLPQKSAKGAGLAADGYGGQSGAGCGSDGSACASTSRDVPNSFGSNVANARAESPLFHSSHRDMRIPATQVPSRNISFCAGSSARPGSAPGLGPGSGPQRDAPTFVTCDFLDFSTHHPVTPEEERVLETAFRKVDSDGYGCITRDQVRDMLTTLHGDFVPTEDVDELVRLFTGDASAASITFEQFRDAWVSKDLAHIPFTHSSEFQLVNIIGTEMDAVEQGVIRELRTAFNSLDENHRGVIQLHQVQRVFEKHHIPVHKEECLSFIKYFHEAELTRCPKQAFFYSRRWGATPTTMSLLPPSGVSLPLGFAKARSLPSTTGITRGRSSTTTQQGATSSTLPSTNDASDPVTGTTIPTTRGTVCSGSQASMPLPESPMSPSSIAVSFDSFVRGIVQGDILLKHPLGRKLAAATNLAALFQSRNVTECIQHGFLVTGLQGVILEKLTSVSERLLLLYSDEIISNTENIYSFRYLGSSALTTGATMRTATSPLMSSSVATTASSTEPATSSVSRCCPVSSDASNGAAGSTVVTSSPGSLPHNPVVSSSDRSTVCALSACTQPPLASLHHLSRASSLGSAADFLSPEQVSCNTLTGRSVLVSQSQQSTTVPDLRSSNRASATVNAAAHPATTLSAVAGGMNGSRSLALPCRSSLLRHLPVSHCTCRLRLCRRNTHTTPHHSTGCNGDDTHSTFSCSHNSSPIVNVAIDDSHSNSSRGAFSFGLGEELESLTTTPAAGGRRRVKDDVKPHNPASRGPKNNSLITTAGKAGVCQRRQHDTTDPAALGETEKRKERSKASAAQGSAKGARQLRHSSARTGASLSSRLAAAARLTSPPWLTSTQSTGVEVSSSLPHNANVSSSAKVSPQAQLTPSLLGAPSVAVMNDVCDMDVILSPASMGYTMVQFRLTRGKTSYFHEAVTFISNVLERERVQAMQDTMTCGESELM</sequence>
<feature type="region of interest" description="Disordered" evidence="7">
    <location>
        <begin position="383"/>
        <end position="412"/>
    </location>
</feature>
<dbReference type="GO" id="GO:0004674">
    <property type="term" value="F:protein serine/threonine kinase activity"/>
    <property type="evidence" value="ECO:0007669"/>
    <property type="project" value="UniProtKB-KW"/>
</dbReference>